<dbReference type="EMBL" id="JAALFG010000001">
    <property type="protein sequence ID" value="NGP17250.1"/>
    <property type="molecule type" value="Genomic_DNA"/>
</dbReference>
<sequence length="184" mass="20049">MSQLRRLARSQRGAAAVEFALIMPIMLAVYIGSVDVSTLIIIDRKIQSAAGAVGDLVARSDGEVLTRDLKDYFRAASGIMTPYSSQDVKQVVTAVRVDSTGKPTIAWQSKYERGTYSTVGASVPPKAFTLPAEMIAIAKGQMVIAAEASYTFTPLYGFVIGQKINLYRSNFFMPRFEGEIKLVP</sequence>
<keyword evidence="1" id="KW-0472">Membrane</keyword>
<comment type="caution">
    <text evidence="3">The sequence shown here is derived from an EMBL/GenBank/DDBJ whole genome shotgun (WGS) entry which is preliminary data.</text>
</comment>
<accession>A0A6M1SJE7</accession>
<gene>
    <name evidence="3" type="ORF">G5575_05785</name>
</gene>
<reference evidence="3 4" key="2">
    <citation type="submission" date="2020-03" db="EMBL/GenBank/DDBJ databases">
        <title>Devosia chinhatensis sp. nov., isolated from a hexachlorocyclohexane (HCH) dump site in India.</title>
        <authorList>
            <person name="Kumar M."/>
            <person name="Lal R."/>
        </authorList>
    </citation>
    <scope>NUCLEOTIDE SEQUENCE [LARGE SCALE GENOMIC DNA]</scope>
    <source>
        <strain evidence="3 4">H239</strain>
    </source>
</reference>
<protein>
    <submittedName>
        <fullName evidence="3">Pilus assembly protein</fullName>
    </submittedName>
</protein>
<keyword evidence="1" id="KW-0812">Transmembrane</keyword>
<dbReference type="Proteomes" id="UP000474802">
    <property type="component" value="Unassembled WGS sequence"/>
</dbReference>
<dbReference type="RefSeq" id="WP_164533453.1">
    <property type="nucleotide sequence ID" value="NZ_JAALFG010000001.1"/>
</dbReference>
<evidence type="ECO:0000256" key="1">
    <source>
        <dbReference type="SAM" id="Phobius"/>
    </source>
</evidence>
<name>A0A6M1SJE7_9HYPH</name>
<dbReference type="Pfam" id="PF07811">
    <property type="entry name" value="TadE"/>
    <property type="match status" value="1"/>
</dbReference>
<reference evidence="3 4" key="1">
    <citation type="submission" date="2020-02" db="EMBL/GenBank/DDBJ databases">
        <authorList>
            <person name="Khan S.A."/>
            <person name="Jeon C.O."/>
            <person name="Chun B.H."/>
        </authorList>
    </citation>
    <scope>NUCLEOTIDE SEQUENCE [LARGE SCALE GENOMIC DNA]</scope>
    <source>
        <strain evidence="3 4">H239</strain>
    </source>
</reference>
<keyword evidence="4" id="KW-1185">Reference proteome</keyword>
<dbReference type="InterPro" id="IPR012495">
    <property type="entry name" value="TadE-like_dom"/>
</dbReference>
<proteinExistence type="predicted"/>
<organism evidence="3 4">
    <name type="scientific">Devosia aurantiaca</name>
    <dbReference type="NCBI Taxonomy" id="2714858"/>
    <lineage>
        <taxon>Bacteria</taxon>
        <taxon>Pseudomonadati</taxon>
        <taxon>Pseudomonadota</taxon>
        <taxon>Alphaproteobacteria</taxon>
        <taxon>Hyphomicrobiales</taxon>
        <taxon>Devosiaceae</taxon>
        <taxon>Devosia</taxon>
    </lineage>
</organism>
<feature type="transmembrane region" description="Helical" evidence="1">
    <location>
        <begin position="12"/>
        <end position="32"/>
    </location>
</feature>
<evidence type="ECO:0000313" key="4">
    <source>
        <dbReference type="Proteomes" id="UP000474802"/>
    </source>
</evidence>
<evidence type="ECO:0000313" key="3">
    <source>
        <dbReference type="EMBL" id="NGP17250.1"/>
    </source>
</evidence>
<evidence type="ECO:0000259" key="2">
    <source>
        <dbReference type="Pfam" id="PF07811"/>
    </source>
</evidence>
<keyword evidence="1" id="KW-1133">Transmembrane helix</keyword>
<dbReference type="AlphaFoldDB" id="A0A6M1SJE7"/>
<feature type="domain" description="TadE-like" evidence="2">
    <location>
        <begin position="13"/>
        <end position="50"/>
    </location>
</feature>